<keyword evidence="2" id="KW-1185">Reference proteome</keyword>
<evidence type="ECO:0000313" key="1">
    <source>
        <dbReference type="EMBL" id="WIA13509.1"/>
    </source>
</evidence>
<name>A0ABY8TWI5_TETOB</name>
<organism evidence="1 2">
    <name type="scientific">Tetradesmus obliquus</name>
    <name type="common">Green alga</name>
    <name type="synonym">Acutodesmus obliquus</name>
    <dbReference type="NCBI Taxonomy" id="3088"/>
    <lineage>
        <taxon>Eukaryota</taxon>
        <taxon>Viridiplantae</taxon>
        <taxon>Chlorophyta</taxon>
        <taxon>core chlorophytes</taxon>
        <taxon>Chlorophyceae</taxon>
        <taxon>CS clade</taxon>
        <taxon>Sphaeropleales</taxon>
        <taxon>Scenedesmaceae</taxon>
        <taxon>Tetradesmus</taxon>
    </lineage>
</organism>
<proteinExistence type="predicted"/>
<protein>
    <submittedName>
        <fullName evidence="1">Uncharacterized protein</fullName>
    </submittedName>
</protein>
<dbReference type="EMBL" id="CP126211">
    <property type="protein sequence ID" value="WIA13509.1"/>
    <property type="molecule type" value="Genomic_DNA"/>
</dbReference>
<sequence>MAIMFFATVCAFRLGHKCLNFVMGLSRDPMSFSLSHGPSPKATNHGNVSHQVAPVLACPAVPSCDSTMASLVAVPNHVASTDPLAAAPTSSNDGQDGLNLQDQCDTAADEPEPTATVAVVRRQACPKAAKPQAANTLPDSSQKQLESEVVKTDWQQYELLRACRVQNQNSDWYRAVYN</sequence>
<accession>A0ABY8TWI5</accession>
<reference evidence="1 2" key="1">
    <citation type="submission" date="2023-05" db="EMBL/GenBank/DDBJ databases">
        <title>A 100% complete, gapless, phased diploid assembly of the Scenedesmus obliquus UTEX 3031 genome.</title>
        <authorList>
            <person name="Biondi T.C."/>
            <person name="Hanschen E.R."/>
            <person name="Kwon T."/>
            <person name="Eng W."/>
            <person name="Kruse C.P.S."/>
            <person name="Koehler S.I."/>
            <person name="Kunde Y."/>
            <person name="Gleasner C.D."/>
            <person name="You Mak K.T."/>
            <person name="Polle J."/>
            <person name="Hovde B.T."/>
            <person name="Starkenburg S.R."/>
        </authorList>
    </citation>
    <scope>NUCLEOTIDE SEQUENCE [LARGE SCALE GENOMIC DNA]</scope>
    <source>
        <strain evidence="1 2">DOE0152z</strain>
    </source>
</reference>
<evidence type="ECO:0000313" key="2">
    <source>
        <dbReference type="Proteomes" id="UP001244341"/>
    </source>
</evidence>
<dbReference type="Proteomes" id="UP001244341">
    <property type="component" value="Chromosome 4b"/>
</dbReference>
<gene>
    <name evidence="1" type="ORF">OEZ85_007082</name>
</gene>